<feature type="signal peptide" evidence="5">
    <location>
        <begin position="1"/>
        <end position="21"/>
    </location>
</feature>
<dbReference type="InterPro" id="IPR018313">
    <property type="entry name" value="SBP_3_CS"/>
</dbReference>
<protein>
    <submittedName>
        <fullName evidence="7">ABC transporter substrate-binding protein</fullName>
    </submittedName>
</protein>
<keyword evidence="8" id="KW-1185">Reference proteome</keyword>
<sequence>MKHPRPARAVGLLAIGSLLLATGCADNLTGSGMPTTRASSSLPPIEASQELFAKLPADIQKSRRIVVGNSPTYKPVEFLEGGKTAGLDVDLFEAVGDRLGVEVEWKQSPFDQILIGIQARKYDVGVSAFTVTKEREKSVTMVSYLSAGSLWAVAKGNPQQLEQGKPCGRTIAVQTGTVQEAEMKAAQAGCGSNRINLLSFTDQGEATAALVSGRAQAIAADSPIALYAIKMSGDKIEQLGESYDAAPYGVVVPKAQTEFAEAIRQAFDDVRASGHYDQVLAEWGQADGAIDSFQVNP</sequence>
<dbReference type="EMBL" id="JBHUFZ010000033">
    <property type="protein sequence ID" value="MFD1891461.1"/>
    <property type="molecule type" value="Genomic_DNA"/>
</dbReference>
<dbReference type="PANTHER" id="PTHR35936:SF17">
    <property type="entry name" value="ARGININE-BINDING EXTRACELLULAR PROTEIN ARTP"/>
    <property type="match status" value="1"/>
</dbReference>
<comment type="subcellular location">
    <subcellularLocation>
        <location evidence="1">Cell envelope</location>
    </subcellularLocation>
</comment>
<feature type="chain" id="PRO_5046951748" evidence="5">
    <location>
        <begin position="22"/>
        <end position="297"/>
    </location>
</feature>
<evidence type="ECO:0000256" key="4">
    <source>
        <dbReference type="RuleBase" id="RU003744"/>
    </source>
</evidence>
<dbReference type="PROSITE" id="PS01039">
    <property type="entry name" value="SBP_BACTERIAL_3"/>
    <property type="match status" value="1"/>
</dbReference>
<proteinExistence type="inferred from homology"/>
<dbReference type="PROSITE" id="PS51257">
    <property type="entry name" value="PROKAR_LIPOPROTEIN"/>
    <property type="match status" value="1"/>
</dbReference>
<comment type="similarity">
    <text evidence="2 4">Belongs to the bacterial solute-binding protein 3 family.</text>
</comment>
<name>A0ABW4RYR7_9ACTN</name>
<organism evidence="7 8">
    <name type="scientific">Luteococcus peritonei</name>
    <dbReference type="NCBI Taxonomy" id="88874"/>
    <lineage>
        <taxon>Bacteria</taxon>
        <taxon>Bacillati</taxon>
        <taxon>Actinomycetota</taxon>
        <taxon>Actinomycetes</taxon>
        <taxon>Propionibacteriales</taxon>
        <taxon>Propionibacteriaceae</taxon>
        <taxon>Luteococcus</taxon>
    </lineage>
</organism>
<dbReference type="Pfam" id="PF00497">
    <property type="entry name" value="SBP_bac_3"/>
    <property type="match status" value="1"/>
</dbReference>
<evidence type="ECO:0000259" key="6">
    <source>
        <dbReference type="SMART" id="SM00062"/>
    </source>
</evidence>
<feature type="domain" description="Solute-binding protein family 3/N-terminal" evidence="6">
    <location>
        <begin position="64"/>
        <end position="287"/>
    </location>
</feature>
<dbReference type="Gene3D" id="3.40.190.10">
    <property type="entry name" value="Periplasmic binding protein-like II"/>
    <property type="match status" value="2"/>
</dbReference>
<evidence type="ECO:0000256" key="2">
    <source>
        <dbReference type="ARBA" id="ARBA00010333"/>
    </source>
</evidence>
<reference evidence="8" key="1">
    <citation type="journal article" date="2019" name="Int. J. Syst. Evol. Microbiol.">
        <title>The Global Catalogue of Microorganisms (GCM) 10K type strain sequencing project: providing services to taxonomists for standard genome sequencing and annotation.</title>
        <authorList>
            <consortium name="The Broad Institute Genomics Platform"/>
            <consortium name="The Broad Institute Genome Sequencing Center for Infectious Disease"/>
            <person name="Wu L."/>
            <person name="Ma J."/>
        </authorList>
    </citation>
    <scope>NUCLEOTIDE SEQUENCE [LARGE SCALE GENOMIC DNA]</scope>
    <source>
        <strain evidence="8">CAIM 431</strain>
    </source>
</reference>
<evidence type="ECO:0000256" key="5">
    <source>
        <dbReference type="SAM" id="SignalP"/>
    </source>
</evidence>
<dbReference type="CDD" id="cd01004">
    <property type="entry name" value="PBP2_MidA_like"/>
    <property type="match status" value="1"/>
</dbReference>
<evidence type="ECO:0000313" key="7">
    <source>
        <dbReference type="EMBL" id="MFD1891461.1"/>
    </source>
</evidence>
<accession>A0ABW4RYR7</accession>
<evidence type="ECO:0000313" key="8">
    <source>
        <dbReference type="Proteomes" id="UP001597326"/>
    </source>
</evidence>
<dbReference type="SMART" id="SM00062">
    <property type="entry name" value="PBPb"/>
    <property type="match status" value="1"/>
</dbReference>
<dbReference type="PANTHER" id="PTHR35936">
    <property type="entry name" value="MEMBRANE-BOUND LYTIC MUREIN TRANSGLYCOSYLASE F"/>
    <property type="match status" value="1"/>
</dbReference>
<dbReference type="RefSeq" id="WP_343875871.1">
    <property type="nucleotide sequence ID" value="NZ_BAAAIX010000034.1"/>
</dbReference>
<gene>
    <name evidence="7" type="ORF">ACFSCS_14905</name>
</gene>
<dbReference type="InterPro" id="IPR001638">
    <property type="entry name" value="Solute-binding_3/MltF_N"/>
</dbReference>
<dbReference type="SUPFAM" id="SSF53850">
    <property type="entry name" value="Periplasmic binding protein-like II"/>
    <property type="match status" value="1"/>
</dbReference>
<evidence type="ECO:0000256" key="1">
    <source>
        <dbReference type="ARBA" id="ARBA00004196"/>
    </source>
</evidence>
<comment type="caution">
    <text evidence="7">The sequence shown here is derived from an EMBL/GenBank/DDBJ whole genome shotgun (WGS) entry which is preliminary data.</text>
</comment>
<evidence type="ECO:0000256" key="3">
    <source>
        <dbReference type="ARBA" id="ARBA00022729"/>
    </source>
</evidence>
<dbReference type="Proteomes" id="UP001597326">
    <property type="component" value="Unassembled WGS sequence"/>
</dbReference>
<keyword evidence="3 5" id="KW-0732">Signal</keyword>